<keyword evidence="4" id="KW-1185">Reference proteome</keyword>
<evidence type="ECO:0000313" key="4">
    <source>
        <dbReference type="Proteomes" id="UP000036987"/>
    </source>
</evidence>
<proteinExistence type="inferred from homology"/>
<dbReference type="Pfam" id="PF03109">
    <property type="entry name" value="ABC1"/>
    <property type="match status" value="1"/>
</dbReference>
<dbReference type="OrthoDB" id="427480at2759"/>
<dbReference type="Gene3D" id="1.10.510.10">
    <property type="entry name" value="Transferase(Phosphotransferase) domain 1"/>
    <property type="match status" value="1"/>
</dbReference>
<dbReference type="GO" id="GO:0016301">
    <property type="term" value="F:kinase activity"/>
    <property type="evidence" value="ECO:0007669"/>
    <property type="project" value="UniProtKB-KW"/>
</dbReference>
<dbReference type="InterPro" id="IPR004147">
    <property type="entry name" value="ABC1_dom"/>
</dbReference>
<dbReference type="OMA" id="KVQYPWI"/>
<dbReference type="AlphaFoldDB" id="A0A0K9P2U3"/>
<comment type="caution">
    <text evidence="3">The sequence shown here is derived from an EMBL/GenBank/DDBJ whole genome shotgun (WGS) entry which is preliminary data.</text>
</comment>
<dbReference type="PANTHER" id="PTHR43173:SF28">
    <property type="entry name" value="AARF DOMAIN CONTAINING KINASE 5"/>
    <property type="match status" value="1"/>
</dbReference>
<dbReference type="CDD" id="cd13969">
    <property type="entry name" value="ADCK1-like"/>
    <property type="match status" value="1"/>
</dbReference>
<organism evidence="3 4">
    <name type="scientific">Zostera marina</name>
    <name type="common">Eelgrass</name>
    <dbReference type="NCBI Taxonomy" id="29655"/>
    <lineage>
        <taxon>Eukaryota</taxon>
        <taxon>Viridiplantae</taxon>
        <taxon>Streptophyta</taxon>
        <taxon>Embryophyta</taxon>
        <taxon>Tracheophyta</taxon>
        <taxon>Spermatophyta</taxon>
        <taxon>Magnoliopsida</taxon>
        <taxon>Liliopsida</taxon>
        <taxon>Zosteraceae</taxon>
        <taxon>Zostera</taxon>
    </lineage>
</organism>
<sequence>MGKGDGGRVSMVRLRGGGGIPFMKFFLAGTSVATITLQFFRPDLLPSPIGVGFDSVIRSSRALHTIGFVAVDYRYSLRGMDTSSDEYRSTLAEVNLRSAKRILKLCEVNRGFYVKAGQYFSSIRQIPKEYSSLLSSLQDQALPCNFKDVKRVLMKNLGKDMSQIFLMFDEEPIAAASIAQVHHAVLLDNHEVAVKVQYPGLEQRMKIDIITMTILSKLVAWVFPDYRFECVVSEFKKSISLELDFIKEAQNSERTAMNFKENNMIMVPQVFWELTSKQVLTMQFCKGYKVDDLNFYKKSGINPVKIAKALMDLFAEMIFIHGFVHGDPHPGNVLVCPQGHNDFCMVILDHGIYKELDAKFRLDYCQLWKALILLDSQKIHQLGKNFGVAKYAKYFPVIFTGRTINSKSALGSQLSAEERAILKKDLKSLNMNDISQFMESLSSDFLAVLRTDGLLRSTISKLGAPQQLRLLAYAKHAVYGLDRESSLKNQGYKIRSVISRSRTNISYLQLIIFLKMLDLLSKFEQLRRKLFKTINLMFLLLFGEDKTSNYLI</sequence>
<keyword evidence="3" id="KW-0418">Kinase</keyword>
<dbReference type="SUPFAM" id="SSF56112">
    <property type="entry name" value="Protein kinase-like (PK-like)"/>
    <property type="match status" value="1"/>
</dbReference>
<keyword evidence="3" id="KW-0808">Transferase</keyword>
<evidence type="ECO:0000259" key="2">
    <source>
        <dbReference type="Pfam" id="PF03109"/>
    </source>
</evidence>
<dbReference type="Proteomes" id="UP000036987">
    <property type="component" value="Unassembled WGS sequence"/>
</dbReference>
<gene>
    <name evidence="3" type="ORF">ZOSMA_41G01370</name>
</gene>
<dbReference type="EMBL" id="LFYR01001258">
    <property type="protein sequence ID" value="KMZ63293.1"/>
    <property type="molecule type" value="Genomic_DNA"/>
</dbReference>
<dbReference type="InterPro" id="IPR051130">
    <property type="entry name" value="Mito_struct-func_regulator"/>
</dbReference>
<dbReference type="PANTHER" id="PTHR43173">
    <property type="entry name" value="ABC1 FAMILY PROTEIN"/>
    <property type="match status" value="1"/>
</dbReference>
<reference evidence="4" key="1">
    <citation type="journal article" date="2016" name="Nature">
        <title>The genome of the seagrass Zostera marina reveals angiosperm adaptation to the sea.</title>
        <authorList>
            <person name="Olsen J.L."/>
            <person name="Rouze P."/>
            <person name="Verhelst B."/>
            <person name="Lin Y.-C."/>
            <person name="Bayer T."/>
            <person name="Collen J."/>
            <person name="Dattolo E."/>
            <person name="De Paoli E."/>
            <person name="Dittami S."/>
            <person name="Maumus F."/>
            <person name="Michel G."/>
            <person name="Kersting A."/>
            <person name="Lauritano C."/>
            <person name="Lohaus R."/>
            <person name="Toepel M."/>
            <person name="Tonon T."/>
            <person name="Vanneste K."/>
            <person name="Amirebrahimi M."/>
            <person name="Brakel J."/>
            <person name="Bostroem C."/>
            <person name="Chovatia M."/>
            <person name="Grimwood J."/>
            <person name="Jenkins J.W."/>
            <person name="Jueterbock A."/>
            <person name="Mraz A."/>
            <person name="Stam W.T."/>
            <person name="Tice H."/>
            <person name="Bornberg-Bauer E."/>
            <person name="Green P.J."/>
            <person name="Pearson G.A."/>
            <person name="Procaccini G."/>
            <person name="Duarte C.M."/>
            <person name="Schmutz J."/>
            <person name="Reusch T.B.H."/>
            <person name="Van de Peer Y."/>
        </authorList>
    </citation>
    <scope>NUCLEOTIDE SEQUENCE [LARGE SCALE GENOMIC DNA]</scope>
    <source>
        <strain evidence="4">cv. Finnish</strain>
    </source>
</reference>
<feature type="domain" description="ABC1 atypical kinase-like" evidence="2">
    <location>
        <begin position="137"/>
        <end position="381"/>
    </location>
</feature>
<accession>A0A0K9P2U3</accession>
<evidence type="ECO:0000256" key="1">
    <source>
        <dbReference type="ARBA" id="ARBA00009670"/>
    </source>
</evidence>
<protein>
    <submittedName>
        <fullName evidence="3">Protein kinase superfamily protein</fullName>
    </submittedName>
</protein>
<dbReference type="STRING" id="29655.A0A0K9P2U3"/>
<evidence type="ECO:0000313" key="3">
    <source>
        <dbReference type="EMBL" id="KMZ63293.1"/>
    </source>
</evidence>
<comment type="similarity">
    <text evidence="1">Belongs to the protein kinase superfamily. ADCK protein kinase family.</text>
</comment>
<dbReference type="InterPro" id="IPR011009">
    <property type="entry name" value="Kinase-like_dom_sf"/>
</dbReference>
<name>A0A0K9P2U3_ZOSMR</name>
<dbReference type="InterPro" id="IPR045307">
    <property type="entry name" value="ADCK1_dom"/>
</dbReference>